<evidence type="ECO:0000256" key="8">
    <source>
        <dbReference type="ARBA" id="ARBA00022989"/>
    </source>
</evidence>
<evidence type="ECO:0000256" key="4">
    <source>
        <dbReference type="ARBA" id="ARBA00022692"/>
    </source>
</evidence>
<dbReference type="GO" id="GO:0016887">
    <property type="term" value="F:ATP hydrolysis activity"/>
    <property type="evidence" value="ECO:0007669"/>
    <property type="project" value="InterPro"/>
</dbReference>
<dbReference type="InterPro" id="IPR039421">
    <property type="entry name" value="Type_1_exporter"/>
</dbReference>
<dbReference type="STRING" id="5722.A2DGJ2"/>
<dbReference type="GO" id="GO:0042626">
    <property type="term" value="F:ATPase-coupled transmembrane transporter activity"/>
    <property type="evidence" value="ECO:0000318"/>
    <property type="project" value="GO_Central"/>
</dbReference>
<keyword evidence="14" id="KW-1185">Reference proteome</keyword>
<dbReference type="Pfam" id="PF00005">
    <property type="entry name" value="ABC_tran"/>
    <property type="match status" value="1"/>
</dbReference>
<dbReference type="VEuPathDB" id="TrichDB:TVAGG3_0998280"/>
<dbReference type="InterPro" id="IPR036640">
    <property type="entry name" value="ABC1_TM_sf"/>
</dbReference>
<gene>
    <name evidence="13" type="ORF">TVAG_109910</name>
</gene>
<dbReference type="InterPro" id="IPR011527">
    <property type="entry name" value="ABC1_TM_dom"/>
</dbReference>
<evidence type="ECO:0000259" key="11">
    <source>
        <dbReference type="PROSITE" id="PS50893"/>
    </source>
</evidence>
<feature type="transmembrane region" description="Helical" evidence="10">
    <location>
        <begin position="189"/>
        <end position="207"/>
    </location>
</feature>
<dbReference type="FunFam" id="1.20.1560.10:FF:000175">
    <property type="entry name" value="ABC transporter family protein"/>
    <property type="match status" value="1"/>
</dbReference>
<feature type="transmembrane region" description="Helical" evidence="10">
    <location>
        <begin position="88"/>
        <end position="112"/>
    </location>
</feature>
<dbReference type="Gene3D" id="1.20.1560.10">
    <property type="entry name" value="ABC transporter type 1, transmembrane domain"/>
    <property type="match status" value="1"/>
</dbReference>
<dbReference type="AlphaFoldDB" id="A2DGJ2"/>
<evidence type="ECO:0000256" key="10">
    <source>
        <dbReference type="SAM" id="Phobius"/>
    </source>
</evidence>
<keyword evidence="3" id="KW-0813">Transport</keyword>
<dbReference type="FunFam" id="3.40.50.300:FF:000140">
    <property type="entry name" value="Lipid A export ATP-binding/permease protein MsbA"/>
    <property type="match status" value="1"/>
</dbReference>
<evidence type="ECO:0000256" key="7">
    <source>
        <dbReference type="ARBA" id="ARBA00022967"/>
    </source>
</evidence>
<dbReference type="InParanoid" id="A2DGJ2"/>
<keyword evidence="7" id="KW-1278">Translocase</keyword>
<dbReference type="eggNOG" id="KOG0055">
    <property type="taxonomic scope" value="Eukaryota"/>
</dbReference>
<dbReference type="VEuPathDB" id="TrichDB:TVAG_109910"/>
<evidence type="ECO:0000313" key="14">
    <source>
        <dbReference type="Proteomes" id="UP000001542"/>
    </source>
</evidence>
<evidence type="ECO:0000256" key="6">
    <source>
        <dbReference type="ARBA" id="ARBA00022840"/>
    </source>
</evidence>
<evidence type="ECO:0000256" key="3">
    <source>
        <dbReference type="ARBA" id="ARBA00022448"/>
    </source>
</evidence>
<proteinExistence type="inferred from homology"/>
<dbReference type="CDD" id="cd18577">
    <property type="entry name" value="ABC_6TM_Pgp_ABCB1_D1_like"/>
    <property type="match status" value="1"/>
</dbReference>
<dbReference type="InterPro" id="IPR003593">
    <property type="entry name" value="AAA+_ATPase"/>
</dbReference>
<dbReference type="CDD" id="cd03249">
    <property type="entry name" value="ABC_MTABC3_MDL1_MDL2"/>
    <property type="match status" value="1"/>
</dbReference>
<dbReference type="RefSeq" id="XP_001581365.1">
    <property type="nucleotide sequence ID" value="XM_001581315.1"/>
</dbReference>
<dbReference type="Gene3D" id="3.40.50.300">
    <property type="entry name" value="P-loop containing nucleotide triphosphate hydrolases"/>
    <property type="match status" value="1"/>
</dbReference>
<dbReference type="PROSITE" id="PS00211">
    <property type="entry name" value="ABC_TRANSPORTER_1"/>
    <property type="match status" value="1"/>
</dbReference>
<feature type="transmembrane region" description="Helical" evidence="10">
    <location>
        <begin position="42"/>
        <end position="68"/>
    </location>
</feature>
<dbReference type="KEGG" id="tva:5465926"/>
<sequence>MSEYSSDISHDKASICSEQEIKEVEKTQAKRKLYKMVFSDPCAYLGIITSVIGGSTSILNYLILGFILNVLREYSLGTNKNPMHKIGILLAILAGISVVTGICKGLSAMFWFSSSSHISTKIRNEVFSNIMKYDTTFFDKHGIGELLTILGEDATIIKNAFGPQKGSQFEEGGEFMIGTILIFIYNWKLGLITLALLPVMFLVILPFNSVMVKQNDNRFDNTAKSMTIAEEAITSIRTVRSFNREEEEIKRYNDKTETAGYFAACGSNYTTLMQVIISTSTWTTAIGEMYYGATLVDNSEGSRFKSGQLFSCFAYITYGAFNLILCIGNINTEQKAINAAARIFKLISYVPSVNFDGGSTYEPFVGEIKFENVSFKYPTRSVMVLKNVSFEVKPGQSIALVGHSGSGKSTCVQLIQRYYDTTEGRILIDGHDIKDLDPHWLHRKMALVSQEPVLFRGTIKKNVLYGVEKDKAEEEIWSALDVANAKKFVLKFEKQLEEIVGDRGSTLSGGQKQRIAIARAVIKDPTILICDEATSALDSESEKKVQNALDKVLEKRTGIVIAHRLSAIKNADVIYCFDAGEIKEQGNHQSLLEKKGIYYNLVNRQLQSKEETNENQE</sequence>
<dbReference type="InterPro" id="IPR017871">
    <property type="entry name" value="ABC_transporter-like_CS"/>
</dbReference>
<evidence type="ECO:0000256" key="1">
    <source>
        <dbReference type="ARBA" id="ARBA00004127"/>
    </source>
</evidence>
<evidence type="ECO:0000256" key="9">
    <source>
        <dbReference type="ARBA" id="ARBA00023136"/>
    </source>
</evidence>
<name>A2DGJ2_TRIV3</name>
<organism evidence="13 14">
    <name type="scientific">Trichomonas vaginalis (strain ATCC PRA-98 / G3)</name>
    <dbReference type="NCBI Taxonomy" id="412133"/>
    <lineage>
        <taxon>Eukaryota</taxon>
        <taxon>Metamonada</taxon>
        <taxon>Parabasalia</taxon>
        <taxon>Trichomonadida</taxon>
        <taxon>Trichomonadidae</taxon>
        <taxon>Trichomonas</taxon>
    </lineage>
</organism>
<dbReference type="FunCoup" id="A2DGJ2">
    <property type="interactions" value="143"/>
</dbReference>
<dbReference type="GO" id="GO:0005524">
    <property type="term" value="F:ATP binding"/>
    <property type="evidence" value="ECO:0007669"/>
    <property type="project" value="UniProtKB-KW"/>
</dbReference>
<dbReference type="InterPro" id="IPR003439">
    <property type="entry name" value="ABC_transporter-like_ATP-bd"/>
</dbReference>
<dbReference type="PANTHER" id="PTHR43394:SF1">
    <property type="entry name" value="ATP-BINDING CASSETTE SUB-FAMILY B MEMBER 10, MITOCHONDRIAL"/>
    <property type="match status" value="1"/>
</dbReference>
<keyword evidence="9 10" id="KW-0472">Membrane</keyword>
<evidence type="ECO:0000259" key="12">
    <source>
        <dbReference type="PROSITE" id="PS50929"/>
    </source>
</evidence>
<dbReference type="GO" id="GO:0016020">
    <property type="term" value="C:membrane"/>
    <property type="evidence" value="ECO:0000318"/>
    <property type="project" value="GO_Central"/>
</dbReference>
<reference evidence="13" key="2">
    <citation type="journal article" date="2007" name="Science">
        <title>Draft genome sequence of the sexually transmitted pathogen Trichomonas vaginalis.</title>
        <authorList>
            <person name="Carlton J.M."/>
            <person name="Hirt R.P."/>
            <person name="Silva J.C."/>
            <person name="Delcher A.L."/>
            <person name="Schatz M."/>
            <person name="Zhao Q."/>
            <person name="Wortman J.R."/>
            <person name="Bidwell S.L."/>
            <person name="Alsmark U.C.M."/>
            <person name="Besteiro S."/>
            <person name="Sicheritz-Ponten T."/>
            <person name="Noel C.J."/>
            <person name="Dacks J.B."/>
            <person name="Foster P.G."/>
            <person name="Simillion C."/>
            <person name="Van de Peer Y."/>
            <person name="Miranda-Saavedra D."/>
            <person name="Barton G.J."/>
            <person name="Westrop G.D."/>
            <person name="Mueller S."/>
            <person name="Dessi D."/>
            <person name="Fiori P.L."/>
            <person name="Ren Q."/>
            <person name="Paulsen I."/>
            <person name="Zhang H."/>
            <person name="Bastida-Corcuera F.D."/>
            <person name="Simoes-Barbosa A."/>
            <person name="Brown M.T."/>
            <person name="Hayes R.D."/>
            <person name="Mukherjee M."/>
            <person name="Okumura C.Y."/>
            <person name="Schneider R."/>
            <person name="Smith A.J."/>
            <person name="Vanacova S."/>
            <person name="Villalvazo M."/>
            <person name="Haas B.J."/>
            <person name="Pertea M."/>
            <person name="Feldblyum T.V."/>
            <person name="Utterback T.R."/>
            <person name="Shu C.L."/>
            <person name="Osoegawa K."/>
            <person name="de Jong P.J."/>
            <person name="Hrdy I."/>
            <person name="Horvathova L."/>
            <person name="Zubacova Z."/>
            <person name="Dolezal P."/>
            <person name="Malik S.B."/>
            <person name="Logsdon J.M. Jr."/>
            <person name="Henze K."/>
            <person name="Gupta A."/>
            <person name="Wang C.C."/>
            <person name="Dunne R.L."/>
            <person name="Upcroft J.A."/>
            <person name="Upcroft P."/>
            <person name="White O."/>
            <person name="Salzberg S.L."/>
            <person name="Tang P."/>
            <person name="Chiu C.-H."/>
            <person name="Lee Y.-S."/>
            <person name="Embley T.M."/>
            <person name="Coombs G.H."/>
            <person name="Mottram J.C."/>
            <person name="Tachezy J."/>
            <person name="Fraser-Liggett C.M."/>
            <person name="Johnson P.J."/>
        </authorList>
    </citation>
    <scope>NUCLEOTIDE SEQUENCE [LARGE SCALE GENOMIC DNA]</scope>
    <source>
        <strain evidence="13">G3</strain>
    </source>
</reference>
<keyword evidence="4 10" id="KW-0812">Transmembrane</keyword>
<dbReference type="SMR" id="A2DGJ2"/>
<dbReference type="OMA" id="KVFGMMF"/>
<dbReference type="SUPFAM" id="SSF52540">
    <property type="entry name" value="P-loop containing nucleoside triphosphate hydrolases"/>
    <property type="match status" value="1"/>
</dbReference>
<dbReference type="GO" id="GO:0140359">
    <property type="term" value="F:ABC-type transporter activity"/>
    <property type="evidence" value="ECO:0007669"/>
    <property type="project" value="InterPro"/>
</dbReference>
<dbReference type="Proteomes" id="UP000001542">
    <property type="component" value="Unassembled WGS sequence"/>
</dbReference>
<accession>A2DGJ2</accession>
<feature type="domain" description="ABC transporter" evidence="11">
    <location>
        <begin position="368"/>
        <end position="604"/>
    </location>
</feature>
<dbReference type="GO" id="GO:0055085">
    <property type="term" value="P:transmembrane transport"/>
    <property type="evidence" value="ECO:0000318"/>
    <property type="project" value="GO_Central"/>
</dbReference>
<dbReference type="PROSITE" id="PS50893">
    <property type="entry name" value="ABC_TRANSPORTER_2"/>
    <property type="match status" value="1"/>
</dbReference>
<dbReference type="GO" id="GO:0012505">
    <property type="term" value="C:endomembrane system"/>
    <property type="evidence" value="ECO:0007669"/>
    <property type="project" value="UniProtKB-SubCell"/>
</dbReference>
<keyword evidence="8 10" id="KW-1133">Transmembrane helix</keyword>
<dbReference type="OrthoDB" id="6500128at2759"/>
<comment type="subcellular location">
    <subcellularLocation>
        <location evidence="1">Endomembrane system</location>
        <topology evidence="1">Multi-pass membrane protein</topology>
    </subcellularLocation>
</comment>
<dbReference type="EMBL" id="DS113198">
    <property type="protein sequence ID" value="EAY20379.1"/>
    <property type="molecule type" value="Genomic_DNA"/>
</dbReference>
<reference evidence="13" key="1">
    <citation type="submission" date="2006-10" db="EMBL/GenBank/DDBJ databases">
        <authorList>
            <person name="Amadeo P."/>
            <person name="Zhao Q."/>
            <person name="Wortman J."/>
            <person name="Fraser-Liggett C."/>
            <person name="Carlton J."/>
        </authorList>
    </citation>
    <scope>NUCLEOTIDE SEQUENCE</scope>
    <source>
        <strain evidence="13">G3</strain>
    </source>
</reference>
<keyword evidence="5" id="KW-0547">Nucleotide-binding</keyword>
<dbReference type="PROSITE" id="PS50929">
    <property type="entry name" value="ABC_TM1F"/>
    <property type="match status" value="1"/>
</dbReference>
<dbReference type="SUPFAM" id="SSF90123">
    <property type="entry name" value="ABC transporter transmembrane region"/>
    <property type="match status" value="1"/>
</dbReference>
<protein>
    <submittedName>
        <fullName evidence="13">ABC transporter family protein</fullName>
    </submittedName>
</protein>
<evidence type="ECO:0000313" key="13">
    <source>
        <dbReference type="EMBL" id="EAY20379.1"/>
    </source>
</evidence>
<keyword evidence="6" id="KW-0067">ATP-binding</keyword>
<dbReference type="Pfam" id="PF00664">
    <property type="entry name" value="ABC_membrane"/>
    <property type="match status" value="1"/>
</dbReference>
<dbReference type="PANTHER" id="PTHR43394">
    <property type="entry name" value="ATP-DEPENDENT PERMEASE MDL1, MITOCHONDRIAL"/>
    <property type="match status" value="1"/>
</dbReference>
<dbReference type="SMART" id="SM00382">
    <property type="entry name" value="AAA"/>
    <property type="match status" value="1"/>
</dbReference>
<dbReference type="InterPro" id="IPR027417">
    <property type="entry name" value="P-loop_NTPase"/>
</dbReference>
<evidence type="ECO:0000256" key="5">
    <source>
        <dbReference type="ARBA" id="ARBA00022741"/>
    </source>
</evidence>
<comment type="similarity">
    <text evidence="2">Belongs to the ABC transporter superfamily. ABCB family. MHC peptide exporter (TC 3.A.1.209) subfamily.</text>
</comment>
<evidence type="ECO:0000256" key="2">
    <source>
        <dbReference type="ARBA" id="ARBA00006493"/>
    </source>
</evidence>
<feature type="domain" description="ABC transmembrane type-1" evidence="12">
    <location>
        <begin position="45"/>
        <end position="332"/>
    </location>
</feature>